<dbReference type="AlphaFoldDB" id="A0A7W8Z7H6"/>
<dbReference type="InterPro" id="IPR029058">
    <property type="entry name" value="AB_hydrolase_fold"/>
</dbReference>
<dbReference type="EMBL" id="JACHBR010000001">
    <property type="protein sequence ID" value="MBB5628811.1"/>
    <property type="molecule type" value="Genomic_DNA"/>
</dbReference>
<dbReference type="Pfam" id="PF00561">
    <property type="entry name" value="Abhydrolase_1"/>
    <property type="match status" value="1"/>
</dbReference>
<dbReference type="InterPro" id="IPR000073">
    <property type="entry name" value="AB_hydrolase_1"/>
</dbReference>
<dbReference type="PANTHER" id="PTHR43433:SF5">
    <property type="entry name" value="AB HYDROLASE-1 DOMAIN-CONTAINING PROTEIN"/>
    <property type="match status" value="1"/>
</dbReference>
<feature type="domain" description="AB hydrolase-1" evidence="1">
    <location>
        <begin position="49"/>
        <end position="171"/>
    </location>
</feature>
<dbReference type="PANTHER" id="PTHR43433">
    <property type="entry name" value="HYDROLASE, ALPHA/BETA FOLD FAMILY PROTEIN"/>
    <property type="match status" value="1"/>
</dbReference>
<proteinExistence type="predicted"/>
<sequence>MELASDLPRVFAVRDSWFERQEDAMPHPYADTLRLPGADLHYQVRGQGPALLLIPGSNGDAGLYEALAELLADRYTVISYDRRGFSRSTLEEPPPHGWTPAGWLRTHTEDARRLLAAVATGPAHVLGSSAGAVVGLALAGSHPDLVTRLVAHEPPLTPLLPDAARWQDFFEDVYVTYRREGIGPAIQAFAAGTGLGELRKPADADAGLLRRVMGNFDFFLAHEVRQAPCVHPDLAALDAQQGRIVMAGGEARESFCYRTSAVLADRWGRDVVDFPGDHTGYWSRPADFAATLADVLTQD</sequence>
<dbReference type="RefSeq" id="WP_204070005.1">
    <property type="nucleotide sequence ID" value="NZ_BOOS01000002.1"/>
</dbReference>
<dbReference type="Proteomes" id="UP000588112">
    <property type="component" value="Unassembled WGS sequence"/>
</dbReference>
<accession>A0A7W8Z7H6</accession>
<comment type="caution">
    <text evidence="2">The sequence shown here is derived from an EMBL/GenBank/DDBJ whole genome shotgun (WGS) entry which is preliminary data.</text>
</comment>
<organism evidence="2 3">
    <name type="scientific">Sphaerisporangium krabiense</name>
    <dbReference type="NCBI Taxonomy" id="763782"/>
    <lineage>
        <taxon>Bacteria</taxon>
        <taxon>Bacillati</taxon>
        <taxon>Actinomycetota</taxon>
        <taxon>Actinomycetes</taxon>
        <taxon>Streptosporangiales</taxon>
        <taxon>Streptosporangiaceae</taxon>
        <taxon>Sphaerisporangium</taxon>
    </lineage>
</organism>
<dbReference type="GO" id="GO:0004806">
    <property type="term" value="F:triacylglycerol lipase activity"/>
    <property type="evidence" value="ECO:0007669"/>
    <property type="project" value="TreeGrafter"/>
</dbReference>
<reference evidence="2 3" key="1">
    <citation type="submission" date="2020-08" db="EMBL/GenBank/DDBJ databases">
        <title>Sequencing the genomes of 1000 actinobacteria strains.</title>
        <authorList>
            <person name="Klenk H.-P."/>
        </authorList>
    </citation>
    <scope>NUCLEOTIDE SEQUENCE [LARGE SCALE GENOMIC DNA]</scope>
    <source>
        <strain evidence="2 3">DSM 45790</strain>
    </source>
</reference>
<dbReference type="SUPFAM" id="SSF53474">
    <property type="entry name" value="alpha/beta-Hydrolases"/>
    <property type="match status" value="1"/>
</dbReference>
<gene>
    <name evidence="2" type="ORF">BJ981_004510</name>
</gene>
<dbReference type="GO" id="GO:0046503">
    <property type="term" value="P:glycerolipid catabolic process"/>
    <property type="evidence" value="ECO:0007669"/>
    <property type="project" value="TreeGrafter"/>
</dbReference>
<dbReference type="Gene3D" id="3.40.50.1820">
    <property type="entry name" value="alpha/beta hydrolase"/>
    <property type="match status" value="1"/>
</dbReference>
<dbReference type="InterPro" id="IPR050471">
    <property type="entry name" value="AB_hydrolase"/>
</dbReference>
<evidence type="ECO:0000313" key="2">
    <source>
        <dbReference type="EMBL" id="MBB5628811.1"/>
    </source>
</evidence>
<evidence type="ECO:0000259" key="1">
    <source>
        <dbReference type="Pfam" id="PF00561"/>
    </source>
</evidence>
<evidence type="ECO:0000313" key="3">
    <source>
        <dbReference type="Proteomes" id="UP000588112"/>
    </source>
</evidence>
<protein>
    <submittedName>
        <fullName evidence="2">Pimeloyl-ACP methyl ester carboxylesterase</fullName>
    </submittedName>
</protein>
<keyword evidence="3" id="KW-1185">Reference proteome</keyword>
<name>A0A7W8Z7H6_9ACTN</name>